<dbReference type="PANTHER" id="PTHR35798">
    <property type="entry name" value="CELL DIVISION PROTEIN SEPF"/>
    <property type="match status" value="1"/>
</dbReference>
<organism evidence="5 6">
    <name type="scientific">Amycolatopsis carbonis</name>
    <dbReference type="NCBI Taxonomy" id="715471"/>
    <lineage>
        <taxon>Bacteria</taxon>
        <taxon>Bacillati</taxon>
        <taxon>Actinomycetota</taxon>
        <taxon>Actinomycetes</taxon>
        <taxon>Pseudonocardiales</taxon>
        <taxon>Pseudonocardiaceae</taxon>
        <taxon>Amycolatopsis</taxon>
    </lineage>
</organism>
<dbReference type="InterPro" id="IPR007561">
    <property type="entry name" value="Cell_div_SepF/SepF-rel"/>
</dbReference>
<keyword evidence="6" id="KW-1185">Reference proteome</keyword>
<dbReference type="GO" id="GO:0000917">
    <property type="term" value="P:division septum assembly"/>
    <property type="evidence" value="ECO:0007669"/>
    <property type="project" value="UniProtKB-KW"/>
</dbReference>
<dbReference type="Gene3D" id="3.30.110.150">
    <property type="entry name" value="SepF-like protein"/>
    <property type="match status" value="1"/>
</dbReference>
<dbReference type="PANTHER" id="PTHR35798:SF1">
    <property type="entry name" value="CELL DIVISION PROTEIN SEPF"/>
    <property type="match status" value="1"/>
</dbReference>
<dbReference type="KEGG" id="acab:QRX50_35495"/>
<sequence length="101" mass="10692">MTAVEPERNGDHDAALDVPQHRFTPLSFGDARAIGEAYRKGEAVLIDLTQLSDRIAVRFVDFSAGLGFQAGGQMSRVASKVYLLAHAAAPSPPTPVARSAS</sequence>
<protein>
    <submittedName>
        <fullName evidence="5">Cell division protein SepF</fullName>
    </submittedName>
</protein>
<keyword evidence="3" id="KW-0131">Cell cycle</keyword>
<evidence type="ECO:0000313" key="6">
    <source>
        <dbReference type="Proteomes" id="UP001236014"/>
    </source>
</evidence>
<dbReference type="InterPro" id="IPR038594">
    <property type="entry name" value="SepF-like_sf"/>
</dbReference>
<evidence type="ECO:0000256" key="1">
    <source>
        <dbReference type="ARBA" id="ARBA00022618"/>
    </source>
</evidence>
<dbReference type="InterPro" id="IPR023052">
    <property type="entry name" value="Cell_div_SepF"/>
</dbReference>
<gene>
    <name evidence="5" type="ORF">QRX50_35495</name>
</gene>
<evidence type="ECO:0000256" key="4">
    <source>
        <dbReference type="ARBA" id="ARBA00044936"/>
    </source>
</evidence>
<dbReference type="Pfam" id="PF04472">
    <property type="entry name" value="SepF"/>
    <property type="match status" value="1"/>
</dbReference>
<dbReference type="AlphaFoldDB" id="A0A9Y2ICZ8"/>
<proteinExistence type="predicted"/>
<evidence type="ECO:0000256" key="3">
    <source>
        <dbReference type="ARBA" id="ARBA00023306"/>
    </source>
</evidence>
<keyword evidence="2" id="KW-0717">Septation</keyword>
<name>A0A9Y2ICZ8_9PSEU</name>
<accession>A0A9Y2ICZ8</accession>
<comment type="function">
    <text evidence="4">Cell division protein that is part of the divisome complex and is recruited early to the Z-ring. Probably stimulates Z-ring formation, perhaps through the cross-linking of FtsZ protofilaments. Its function overlaps with FtsA.</text>
</comment>
<dbReference type="RefSeq" id="WP_285967464.1">
    <property type="nucleotide sequence ID" value="NZ_CP127294.1"/>
</dbReference>
<dbReference type="Proteomes" id="UP001236014">
    <property type="component" value="Chromosome"/>
</dbReference>
<reference evidence="5 6" key="1">
    <citation type="submission" date="2023-06" db="EMBL/GenBank/DDBJ databases">
        <authorList>
            <person name="Oyuntsetseg B."/>
            <person name="Kim S.B."/>
        </authorList>
    </citation>
    <scope>NUCLEOTIDE SEQUENCE [LARGE SCALE GENOMIC DNA]</scope>
    <source>
        <strain evidence="5 6">2-15</strain>
    </source>
</reference>
<evidence type="ECO:0000313" key="5">
    <source>
        <dbReference type="EMBL" id="WIX76716.1"/>
    </source>
</evidence>
<dbReference type="EMBL" id="CP127294">
    <property type="protein sequence ID" value="WIX76716.1"/>
    <property type="molecule type" value="Genomic_DNA"/>
</dbReference>
<keyword evidence="1 5" id="KW-0132">Cell division</keyword>
<evidence type="ECO:0000256" key="2">
    <source>
        <dbReference type="ARBA" id="ARBA00023210"/>
    </source>
</evidence>